<reference evidence="1 2" key="1">
    <citation type="submission" date="2019-06" db="EMBL/GenBank/DDBJ databases">
        <title>Complete genome sequence of Ensifer mexicanus ITTG R7 isolated from nodules of Acacia angustissima (Mill.) Kuntze.</title>
        <authorList>
            <person name="Rincon-Rosales R."/>
            <person name="Rogel M.A."/>
            <person name="Guerrero G."/>
            <person name="Rincon-Molina C.I."/>
            <person name="Lopez-Lopez A."/>
            <person name="Martinez-Romero E."/>
        </authorList>
    </citation>
    <scope>NUCLEOTIDE SEQUENCE [LARGE SCALE GENOMIC DNA]</scope>
    <source>
        <strain evidence="1 2">ITTG R7</strain>
        <plasmid evidence="2">pemeittgr7b</plasmid>
    </source>
</reference>
<dbReference type="AlphaFoldDB" id="A0A859QQT3"/>
<dbReference type="EMBL" id="CP041240">
    <property type="protein sequence ID" value="QLL64477.1"/>
    <property type="molecule type" value="Genomic_DNA"/>
</dbReference>
<accession>A0A859QQT3</accession>
<organism evidence="1 2">
    <name type="scientific">Sinorhizobium mexicanum</name>
    <dbReference type="NCBI Taxonomy" id="375549"/>
    <lineage>
        <taxon>Bacteria</taxon>
        <taxon>Pseudomonadati</taxon>
        <taxon>Pseudomonadota</taxon>
        <taxon>Alphaproteobacteria</taxon>
        <taxon>Hyphomicrobiales</taxon>
        <taxon>Rhizobiaceae</taxon>
        <taxon>Sinorhizobium/Ensifer group</taxon>
        <taxon>Sinorhizobium</taxon>
    </lineage>
</organism>
<evidence type="ECO:0000313" key="1">
    <source>
        <dbReference type="EMBL" id="QLL64477.1"/>
    </source>
</evidence>
<evidence type="ECO:0000313" key="2">
    <source>
        <dbReference type="Proteomes" id="UP000510721"/>
    </source>
</evidence>
<dbReference type="SUPFAM" id="SSF54862">
    <property type="entry name" value="4Fe-4S ferredoxins"/>
    <property type="match status" value="1"/>
</dbReference>
<name>A0A859QQT3_9HYPH</name>
<gene>
    <name evidence="1" type="ORF">FKV68_23980</name>
</gene>
<keyword evidence="2" id="KW-1185">Reference proteome</keyword>
<sequence length="83" mass="9376">MRIIVHNDKCQGHARCWAHAPDVFKLDDEGYILPGDIEVAERDELLATRGARSCPERALEIDRAFDALLDRFLFNQACGGFNT</sequence>
<dbReference type="RefSeq" id="WP_180942014.1">
    <property type="nucleotide sequence ID" value="NZ_CP041240.1"/>
</dbReference>
<proteinExistence type="predicted"/>
<dbReference type="Gene3D" id="3.30.70.20">
    <property type="match status" value="1"/>
</dbReference>
<dbReference type="Proteomes" id="UP000510721">
    <property type="component" value="Plasmid pEmeITTGR7b"/>
</dbReference>
<dbReference type="Pfam" id="PF13459">
    <property type="entry name" value="Fer4_15"/>
    <property type="match status" value="1"/>
</dbReference>
<geneLocation type="plasmid" evidence="2">
    <name>pemeittgr7b</name>
</geneLocation>
<dbReference type="InterPro" id="IPR051269">
    <property type="entry name" value="Fe-S_cluster_ET"/>
</dbReference>
<dbReference type="KEGG" id="emx:FKV68_23980"/>
<keyword evidence="1" id="KW-0614">Plasmid</keyword>
<protein>
    <submittedName>
        <fullName evidence="1">Ferredoxin</fullName>
    </submittedName>
</protein>
<dbReference type="PANTHER" id="PTHR36923">
    <property type="entry name" value="FERREDOXIN"/>
    <property type="match status" value="1"/>
</dbReference>
<dbReference type="PANTHER" id="PTHR36923:SF3">
    <property type="entry name" value="FERREDOXIN"/>
    <property type="match status" value="1"/>
</dbReference>